<gene>
    <name evidence="2" type="ORF">NPIL_253231</name>
    <name evidence="1" type="ORF">NPIL_275671</name>
</gene>
<protein>
    <submittedName>
        <fullName evidence="1">Uncharacterized protein</fullName>
    </submittedName>
</protein>
<comment type="caution">
    <text evidence="1">The sequence shown here is derived from an EMBL/GenBank/DDBJ whole genome shotgun (WGS) entry which is preliminary data.</text>
</comment>
<accession>A0A8X6TGH8</accession>
<dbReference type="Proteomes" id="UP000887013">
    <property type="component" value="Unassembled WGS sequence"/>
</dbReference>
<evidence type="ECO:0000313" key="3">
    <source>
        <dbReference type="Proteomes" id="UP000887013"/>
    </source>
</evidence>
<dbReference type="EMBL" id="BMAW01022480">
    <property type="protein sequence ID" value="GFT77989.1"/>
    <property type="molecule type" value="Genomic_DNA"/>
</dbReference>
<organism evidence="1 3">
    <name type="scientific">Nephila pilipes</name>
    <name type="common">Giant wood spider</name>
    <name type="synonym">Nephila maculata</name>
    <dbReference type="NCBI Taxonomy" id="299642"/>
    <lineage>
        <taxon>Eukaryota</taxon>
        <taxon>Metazoa</taxon>
        <taxon>Ecdysozoa</taxon>
        <taxon>Arthropoda</taxon>
        <taxon>Chelicerata</taxon>
        <taxon>Arachnida</taxon>
        <taxon>Araneae</taxon>
        <taxon>Araneomorphae</taxon>
        <taxon>Entelegynae</taxon>
        <taxon>Araneoidea</taxon>
        <taxon>Nephilidae</taxon>
        <taxon>Nephila</taxon>
    </lineage>
</organism>
<proteinExistence type="predicted"/>
<reference evidence="1" key="1">
    <citation type="submission" date="2020-08" db="EMBL/GenBank/DDBJ databases">
        <title>Multicomponent nature underlies the extraordinary mechanical properties of spider dragline silk.</title>
        <authorList>
            <person name="Kono N."/>
            <person name="Nakamura H."/>
            <person name="Mori M."/>
            <person name="Yoshida Y."/>
            <person name="Ohtoshi R."/>
            <person name="Malay A.D."/>
            <person name="Moran D.A.P."/>
            <person name="Tomita M."/>
            <person name="Numata K."/>
            <person name="Arakawa K."/>
        </authorList>
    </citation>
    <scope>NUCLEOTIDE SEQUENCE</scope>
</reference>
<name>A0A8X6TGH8_NEPPI</name>
<dbReference type="AlphaFoldDB" id="A0A8X6TGH8"/>
<dbReference type="EMBL" id="BMAW01056870">
    <property type="protein sequence ID" value="GFT08130.1"/>
    <property type="molecule type" value="Genomic_DNA"/>
</dbReference>
<evidence type="ECO:0000313" key="1">
    <source>
        <dbReference type="EMBL" id="GFT08130.1"/>
    </source>
</evidence>
<feature type="non-terminal residue" evidence="1">
    <location>
        <position position="1"/>
    </location>
</feature>
<sequence>KRLGCHGMAAQSSNPLPRNVKEMNDNCWNFWYNLSPVLFQELQSLMLQVPFWEPKVDQLELGGKWLHNDFPLQ</sequence>
<keyword evidence="3" id="KW-1185">Reference proteome</keyword>
<evidence type="ECO:0000313" key="2">
    <source>
        <dbReference type="EMBL" id="GFT77989.1"/>
    </source>
</evidence>